<organism evidence="1 2">
    <name type="scientific">Pelagibacterium halotolerans (strain DSM 22347 / JCM 15775 / CGMCC 1.7692 / B2)</name>
    <dbReference type="NCBI Taxonomy" id="1082931"/>
    <lineage>
        <taxon>Bacteria</taxon>
        <taxon>Pseudomonadati</taxon>
        <taxon>Pseudomonadota</taxon>
        <taxon>Alphaproteobacteria</taxon>
        <taxon>Hyphomicrobiales</taxon>
        <taxon>Devosiaceae</taxon>
        <taxon>Pelagibacterium</taxon>
    </lineage>
</organism>
<gene>
    <name evidence="1" type="ordered locus">KKY_2845</name>
</gene>
<name>G4RDR5_PELHB</name>
<evidence type="ECO:0000313" key="2">
    <source>
        <dbReference type="Proteomes" id="UP000008850"/>
    </source>
</evidence>
<dbReference type="EMBL" id="CP003075">
    <property type="protein sequence ID" value="AEQ52851.1"/>
    <property type="molecule type" value="Genomic_DNA"/>
</dbReference>
<dbReference type="HOGENOM" id="CLU_1852341_0_0_5"/>
<sequence length="142" mass="15574">MPTYTVETTYHLPAYRHRSYEAETPAQACRLAIEDEDWTGEKLDYETAGENYVTGIWQGADAAYEGPSIPVPPHFEEGVQRRATHFEVLLGVLKILTADALAARETSQDWLSKASWAIERAEAILADAHGPDDPSSTDGGPA</sequence>
<proteinExistence type="predicted"/>
<protein>
    <submittedName>
        <fullName evidence="1">Uncharacterized protein</fullName>
    </submittedName>
</protein>
<dbReference type="RefSeq" id="WP_014131998.1">
    <property type="nucleotide sequence ID" value="NC_016078.1"/>
</dbReference>
<reference evidence="1 2" key="1">
    <citation type="journal article" date="2012" name="J. Bacteriol.">
        <title>Complete genome sequence of Pelagibacterium halotolerans B2T.</title>
        <authorList>
            <person name="Huo Y.Y."/>
            <person name="Cheng H."/>
            <person name="Han X.F."/>
            <person name="Jiang X.W."/>
            <person name="Sun C."/>
            <person name="Zhang X.Q."/>
            <person name="Zhu X.F."/>
            <person name="Liu Y.F."/>
            <person name="Li P.F."/>
            <person name="Ni P.X."/>
            <person name="Wu M."/>
        </authorList>
    </citation>
    <scope>NUCLEOTIDE SEQUENCE [LARGE SCALE GENOMIC DNA]</scope>
    <source>
        <strain evidence="2">DSM 22347 / JCM 15775 / CGMCC 1.7692 / B2</strain>
    </source>
</reference>
<dbReference type="eggNOG" id="ENOG5032R1H">
    <property type="taxonomic scope" value="Bacteria"/>
</dbReference>
<dbReference type="KEGG" id="phl:KKY_2845"/>
<evidence type="ECO:0000313" key="1">
    <source>
        <dbReference type="EMBL" id="AEQ52851.1"/>
    </source>
</evidence>
<accession>G4RDR5</accession>
<dbReference type="STRING" id="1082931.KKY_2845"/>
<keyword evidence="2" id="KW-1185">Reference proteome</keyword>
<dbReference type="AlphaFoldDB" id="G4RDR5"/>
<dbReference type="Proteomes" id="UP000008850">
    <property type="component" value="Chromosome"/>
</dbReference>